<gene>
    <name evidence="1" type="ORF">Tco_0911513</name>
</gene>
<organism evidence="1 2">
    <name type="scientific">Tanacetum coccineum</name>
    <dbReference type="NCBI Taxonomy" id="301880"/>
    <lineage>
        <taxon>Eukaryota</taxon>
        <taxon>Viridiplantae</taxon>
        <taxon>Streptophyta</taxon>
        <taxon>Embryophyta</taxon>
        <taxon>Tracheophyta</taxon>
        <taxon>Spermatophyta</taxon>
        <taxon>Magnoliopsida</taxon>
        <taxon>eudicotyledons</taxon>
        <taxon>Gunneridae</taxon>
        <taxon>Pentapetalae</taxon>
        <taxon>asterids</taxon>
        <taxon>campanulids</taxon>
        <taxon>Asterales</taxon>
        <taxon>Asteraceae</taxon>
        <taxon>Asteroideae</taxon>
        <taxon>Anthemideae</taxon>
        <taxon>Anthemidinae</taxon>
        <taxon>Tanacetum</taxon>
    </lineage>
</organism>
<keyword evidence="2" id="KW-1185">Reference proteome</keyword>
<dbReference type="Proteomes" id="UP001151760">
    <property type="component" value="Unassembled WGS sequence"/>
</dbReference>
<evidence type="ECO:0000313" key="2">
    <source>
        <dbReference type="Proteomes" id="UP001151760"/>
    </source>
</evidence>
<proteinExistence type="predicted"/>
<comment type="caution">
    <text evidence="1">The sequence shown here is derived from an EMBL/GenBank/DDBJ whole genome shotgun (WGS) entry which is preliminary data.</text>
</comment>
<protein>
    <submittedName>
        <fullName evidence="1">Uncharacterized protein</fullName>
    </submittedName>
</protein>
<reference evidence="1" key="1">
    <citation type="journal article" date="2022" name="Int. J. Mol. Sci.">
        <title>Draft Genome of Tanacetum Coccineum: Genomic Comparison of Closely Related Tanacetum-Family Plants.</title>
        <authorList>
            <person name="Yamashiro T."/>
            <person name="Shiraishi A."/>
            <person name="Nakayama K."/>
            <person name="Satake H."/>
        </authorList>
    </citation>
    <scope>NUCLEOTIDE SEQUENCE</scope>
</reference>
<accession>A0ABQ5CWZ8</accession>
<reference evidence="1" key="2">
    <citation type="submission" date="2022-01" db="EMBL/GenBank/DDBJ databases">
        <authorList>
            <person name="Yamashiro T."/>
            <person name="Shiraishi A."/>
            <person name="Satake H."/>
            <person name="Nakayama K."/>
        </authorList>
    </citation>
    <scope>NUCLEOTIDE SEQUENCE</scope>
</reference>
<sequence length="302" mass="35719">MRQHQDLENQCLSSLKGSVHTGIWGRVSTMLFMEKVRYGNKSIEDTTRERRYYEWVAQNTEFNDNDIPQEATMYDNHYSFDVEIDYGKTRDDLYSRRFDEYKKVFDNEMKQLGYEYDLGIGKKGYALDDVWEKCEKFHGDTVYQWHDEGFKEEERWESGIEKTDYELPFVDIKTFEIKRYSFEGGRIFVCITKQLDDALPLGRANNSRFVGMIRKEMDDDGNVQRKMFSQKELEFEFTLTRNHVVKMVLFGRNHSSYAITELVTTYVLWKPLRDFTRPLGPPNGLKGLLHILNATVIPMKAS</sequence>
<name>A0ABQ5CWZ8_9ASTR</name>
<dbReference type="EMBL" id="BQNB010014689">
    <property type="protein sequence ID" value="GJT31238.1"/>
    <property type="molecule type" value="Genomic_DNA"/>
</dbReference>
<evidence type="ECO:0000313" key="1">
    <source>
        <dbReference type="EMBL" id="GJT31238.1"/>
    </source>
</evidence>